<comment type="caution">
    <text evidence="2">The sequence shown here is derived from an EMBL/GenBank/DDBJ whole genome shotgun (WGS) entry which is preliminary data.</text>
</comment>
<reference evidence="3" key="1">
    <citation type="journal article" date="2019" name="Int. J. Syst. Evol. Microbiol.">
        <title>The Global Catalogue of Microorganisms (GCM) 10K type strain sequencing project: providing services to taxonomists for standard genome sequencing and annotation.</title>
        <authorList>
            <consortium name="The Broad Institute Genomics Platform"/>
            <consortium name="The Broad Institute Genome Sequencing Center for Infectious Disease"/>
            <person name="Wu L."/>
            <person name="Ma J."/>
        </authorList>
    </citation>
    <scope>NUCLEOTIDE SEQUENCE [LARGE SCALE GENOMIC DNA]</scope>
    <source>
        <strain evidence="3">CGMCC 4.7192</strain>
    </source>
</reference>
<dbReference type="Proteomes" id="UP001597294">
    <property type="component" value="Unassembled WGS sequence"/>
</dbReference>
<dbReference type="RefSeq" id="WP_380250996.1">
    <property type="nucleotide sequence ID" value="NZ_JBHUII010000004.1"/>
</dbReference>
<protein>
    <submittedName>
        <fullName evidence="2">MBL fold metallo-hydrolase</fullName>
    </submittedName>
</protein>
<accession>A0ABW5BKG0</accession>
<organism evidence="2 3">
    <name type="scientific">Kiloniella antarctica</name>
    <dbReference type="NCBI Taxonomy" id="1550907"/>
    <lineage>
        <taxon>Bacteria</taxon>
        <taxon>Pseudomonadati</taxon>
        <taxon>Pseudomonadota</taxon>
        <taxon>Alphaproteobacteria</taxon>
        <taxon>Rhodospirillales</taxon>
        <taxon>Kiloniellaceae</taxon>
        <taxon>Kiloniella</taxon>
    </lineage>
</organism>
<dbReference type="InterPro" id="IPR036866">
    <property type="entry name" value="RibonucZ/Hydroxyglut_hydro"/>
</dbReference>
<dbReference type="SUPFAM" id="SSF56281">
    <property type="entry name" value="Metallo-hydrolase/oxidoreductase"/>
    <property type="match status" value="1"/>
</dbReference>
<evidence type="ECO:0000313" key="2">
    <source>
        <dbReference type="EMBL" id="MFD2205920.1"/>
    </source>
</evidence>
<name>A0ABW5BKG0_9PROT</name>
<dbReference type="InterPro" id="IPR001279">
    <property type="entry name" value="Metallo-B-lactamas"/>
</dbReference>
<dbReference type="EMBL" id="JBHUII010000004">
    <property type="protein sequence ID" value="MFD2205920.1"/>
    <property type="molecule type" value="Genomic_DNA"/>
</dbReference>
<sequence length="269" mass="29948">MIQPICATCGTQYPEATIPPVCCPICEDERQYVPATGQAWTTVENIEQSHHIVRTEISSTLHALTIEPKFAIGQRGFLIKTPFGNVLWDCLAMVDDTTIDWIKGNGELSAIAISHPHYYTAMGAWSDAFDNIPIYLHTDDAKWVQKPHSSIRHWSGETEILNLDLTLIRCGGHFKGGTVLHWKQDKGTLFTGDIMQVVADLQHVSFMRSYPNYIPLPATAVRRIGKSVEGFEFETIHGAFPGLTIARDGNKAVEKSVSRYLLAIDAPKK</sequence>
<keyword evidence="3" id="KW-1185">Reference proteome</keyword>
<feature type="domain" description="Metallo-beta-lactamase" evidence="1">
    <location>
        <begin position="73"/>
        <end position="228"/>
    </location>
</feature>
<gene>
    <name evidence="2" type="ORF">ACFSKO_09870</name>
</gene>
<dbReference type="PANTHER" id="PTHR36839">
    <property type="entry name" value="METALLO-BETA-LACTAMASE FAMILY PROTEIN (AFU_ORTHOLOGUE AFUA_5G12770)"/>
    <property type="match status" value="1"/>
</dbReference>
<evidence type="ECO:0000313" key="3">
    <source>
        <dbReference type="Proteomes" id="UP001597294"/>
    </source>
</evidence>
<dbReference type="SMART" id="SM00849">
    <property type="entry name" value="Lactamase_B"/>
    <property type="match status" value="1"/>
</dbReference>
<dbReference type="Gene3D" id="3.60.15.10">
    <property type="entry name" value="Ribonuclease Z/Hydroxyacylglutathione hydrolase-like"/>
    <property type="match status" value="1"/>
</dbReference>
<evidence type="ECO:0000259" key="1">
    <source>
        <dbReference type="SMART" id="SM00849"/>
    </source>
</evidence>
<dbReference type="PANTHER" id="PTHR36839:SF1">
    <property type="entry name" value="METALLO-BETA-LACTAMASE FAMILY PROTEIN (AFU_ORTHOLOGUE AFUA_5G12770)"/>
    <property type="match status" value="1"/>
</dbReference>
<proteinExistence type="predicted"/>